<reference evidence="1 2" key="2">
    <citation type="journal article" date="2022" name="Mol. Ecol. Resour.">
        <title>The genomes of chicory, endive, great burdock and yacon provide insights into Asteraceae paleo-polyploidization history and plant inulin production.</title>
        <authorList>
            <person name="Fan W."/>
            <person name="Wang S."/>
            <person name="Wang H."/>
            <person name="Wang A."/>
            <person name="Jiang F."/>
            <person name="Liu H."/>
            <person name="Zhao H."/>
            <person name="Xu D."/>
            <person name="Zhang Y."/>
        </authorList>
    </citation>
    <scope>NUCLEOTIDE SEQUENCE [LARGE SCALE GENOMIC DNA]</scope>
    <source>
        <strain evidence="2">cv. Punajuju</strain>
        <tissue evidence="1">Leaves</tissue>
    </source>
</reference>
<keyword evidence="2" id="KW-1185">Reference proteome</keyword>
<name>A0ACB9AHE0_CICIN</name>
<gene>
    <name evidence="1" type="ORF">L2E82_39147</name>
</gene>
<evidence type="ECO:0000313" key="2">
    <source>
        <dbReference type="Proteomes" id="UP001055811"/>
    </source>
</evidence>
<evidence type="ECO:0000313" key="1">
    <source>
        <dbReference type="EMBL" id="KAI3709385.1"/>
    </source>
</evidence>
<organism evidence="1 2">
    <name type="scientific">Cichorium intybus</name>
    <name type="common">Chicory</name>
    <dbReference type="NCBI Taxonomy" id="13427"/>
    <lineage>
        <taxon>Eukaryota</taxon>
        <taxon>Viridiplantae</taxon>
        <taxon>Streptophyta</taxon>
        <taxon>Embryophyta</taxon>
        <taxon>Tracheophyta</taxon>
        <taxon>Spermatophyta</taxon>
        <taxon>Magnoliopsida</taxon>
        <taxon>eudicotyledons</taxon>
        <taxon>Gunneridae</taxon>
        <taxon>Pentapetalae</taxon>
        <taxon>asterids</taxon>
        <taxon>campanulids</taxon>
        <taxon>Asterales</taxon>
        <taxon>Asteraceae</taxon>
        <taxon>Cichorioideae</taxon>
        <taxon>Cichorieae</taxon>
        <taxon>Cichoriinae</taxon>
        <taxon>Cichorium</taxon>
    </lineage>
</organism>
<reference evidence="2" key="1">
    <citation type="journal article" date="2022" name="Mol. Ecol. Resour.">
        <title>The genomes of chicory, endive, great burdock and yacon provide insights into Asteraceae palaeo-polyploidization history and plant inulin production.</title>
        <authorList>
            <person name="Fan W."/>
            <person name="Wang S."/>
            <person name="Wang H."/>
            <person name="Wang A."/>
            <person name="Jiang F."/>
            <person name="Liu H."/>
            <person name="Zhao H."/>
            <person name="Xu D."/>
            <person name="Zhang Y."/>
        </authorList>
    </citation>
    <scope>NUCLEOTIDE SEQUENCE [LARGE SCALE GENOMIC DNA]</scope>
    <source>
        <strain evidence="2">cv. Punajuju</strain>
    </source>
</reference>
<dbReference type="Proteomes" id="UP001055811">
    <property type="component" value="Linkage Group LG07"/>
</dbReference>
<protein>
    <submittedName>
        <fullName evidence="1">Uncharacterized protein</fullName>
    </submittedName>
</protein>
<sequence length="147" mass="16029">MHLMSLRAYVCESDRFCLIYDYVPTGSLEDAMKRVRENELQLGWDARLRISVGIIKGLQYLQFTCTPTILHYNLKLSNVLLDPTLNQGSGIVGLLRSCTLLMEGHQPLNVGPISGSEILGVNALLMALDGGVGDCSLSPENEGFAGD</sequence>
<accession>A0ACB9AHE0</accession>
<proteinExistence type="predicted"/>
<dbReference type="EMBL" id="CM042015">
    <property type="protein sequence ID" value="KAI3709385.1"/>
    <property type="molecule type" value="Genomic_DNA"/>
</dbReference>
<comment type="caution">
    <text evidence="1">The sequence shown here is derived from an EMBL/GenBank/DDBJ whole genome shotgun (WGS) entry which is preliminary data.</text>
</comment>